<dbReference type="EMBL" id="VSRR010005199">
    <property type="protein sequence ID" value="MPC41825.1"/>
    <property type="molecule type" value="Genomic_DNA"/>
</dbReference>
<sequence>MYITISTQAYIQSPARSHSTSIHTSLISIPPHISSHSNFTHADTSHTIATPGAHTTSLPTYPTTTFLLNFVPTHPAEPRHALDSPCQTDLPVSSTASAKPTAAPILSSPPSALTCRSLIRLNPIWAK</sequence>
<evidence type="ECO:0000313" key="1">
    <source>
        <dbReference type="EMBL" id="MPC41825.1"/>
    </source>
</evidence>
<evidence type="ECO:0000313" key="2">
    <source>
        <dbReference type="Proteomes" id="UP000324222"/>
    </source>
</evidence>
<reference evidence="1 2" key="1">
    <citation type="submission" date="2019-05" db="EMBL/GenBank/DDBJ databases">
        <title>Another draft genome of Portunus trituberculatus and its Hox gene families provides insights of decapod evolution.</title>
        <authorList>
            <person name="Jeong J.-H."/>
            <person name="Song I."/>
            <person name="Kim S."/>
            <person name="Choi T."/>
            <person name="Kim D."/>
            <person name="Ryu S."/>
            <person name="Kim W."/>
        </authorList>
    </citation>
    <scope>NUCLEOTIDE SEQUENCE [LARGE SCALE GENOMIC DNA]</scope>
    <source>
        <tissue evidence="1">Muscle</tissue>
    </source>
</reference>
<dbReference type="AlphaFoldDB" id="A0A5B7F8B5"/>
<gene>
    <name evidence="1" type="ORF">E2C01_035432</name>
</gene>
<proteinExistence type="predicted"/>
<accession>A0A5B7F8B5</accession>
<protein>
    <submittedName>
        <fullName evidence="1">Uncharacterized protein</fullName>
    </submittedName>
</protein>
<dbReference type="Proteomes" id="UP000324222">
    <property type="component" value="Unassembled WGS sequence"/>
</dbReference>
<comment type="caution">
    <text evidence="1">The sequence shown here is derived from an EMBL/GenBank/DDBJ whole genome shotgun (WGS) entry which is preliminary data.</text>
</comment>
<keyword evidence="2" id="KW-1185">Reference proteome</keyword>
<name>A0A5B7F8B5_PORTR</name>
<organism evidence="1 2">
    <name type="scientific">Portunus trituberculatus</name>
    <name type="common">Swimming crab</name>
    <name type="synonym">Neptunus trituberculatus</name>
    <dbReference type="NCBI Taxonomy" id="210409"/>
    <lineage>
        <taxon>Eukaryota</taxon>
        <taxon>Metazoa</taxon>
        <taxon>Ecdysozoa</taxon>
        <taxon>Arthropoda</taxon>
        <taxon>Crustacea</taxon>
        <taxon>Multicrustacea</taxon>
        <taxon>Malacostraca</taxon>
        <taxon>Eumalacostraca</taxon>
        <taxon>Eucarida</taxon>
        <taxon>Decapoda</taxon>
        <taxon>Pleocyemata</taxon>
        <taxon>Brachyura</taxon>
        <taxon>Eubrachyura</taxon>
        <taxon>Portunoidea</taxon>
        <taxon>Portunidae</taxon>
        <taxon>Portuninae</taxon>
        <taxon>Portunus</taxon>
    </lineage>
</organism>